<name>A0ABW9RQ71_9BACT</name>
<dbReference type="InterPro" id="IPR002734">
    <property type="entry name" value="RibDG_C"/>
</dbReference>
<gene>
    <name evidence="2" type="ORF">E1163_09805</name>
</gene>
<protein>
    <submittedName>
        <fullName evidence="2">Dihydrofolate reductase</fullName>
    </submittedName>
</protein>
<dbReference type="PANTHER" id="PTHR38011">
    <property type="entry name" value="DIHYDROFOLATE REDUCTASE FAMILY PROTEIN (AFU_ORTHOLOGUE AFUA_8G06820)"/>
    <property type="match status" value="1"/>
</dbReference>
<dbReference type="Proteomes" id="UP000798808">
    <property type="component" value="Unassembled WGS sequence"/>
</dbReference>
<sequence>MRKLTLYIASSLNGKIARPDGAVDWLDAIPNPEKSDYGYYNFYSSIDTTIQGYKTYEQVINWGVDFPYAGKKNYVLTRKKGLANTEHVEFVTEGHVEFVEKLKQQKGGGIWLVGGGQVNTLLFNADLIDEIRLFIMPIVIPGGIEIFEGLPDERHLVLKDNTAYSSGVVELLYEVNKNKNQ</sequence>
<dbReference type="Pfam" id="PF01872">
    <property type="entry name" value="RibD_C"/>
    <property type="match status" value="1"/>
</dbReference>
<dbReference type="InterPro" id="IPR024072">
    <property type="entry name" value="DHFR-like_dom_sf"/>
</dbReference>
<dbReference type="RefSeq" id="WP_155171269.1">
    <property type="nucleotide sequence ID" value="NZ_BAAAFL010000068.1"/>
</dbReference>
<feature type="domain" description="Bacterial bifunctional deaminase-reductase C-terminal" evidence="1">
    <location>
        <begin position="96"/>
        <end position="169"/>
    </location>
</feature>
<organism evidence="2 3">
    <name type="scientific">Fulvivirga kasyanovii</name>
    <dbReference type="NCBI Taxonomy" id="396812"/>
    <lineage>
        <taxon>Bacteria</taxon>
        <taxon>Pseudomonadati</taxon>
        <taxon>Bacteroidota</taxon>
        <taxon>Cytophagia</taxon>
        <taxon>Cytophagales</taxon>
        <taxon>Fulvivirgaceae</taxon>
        <taxon>Fulvivirga</taxon>
    </lineage>
</organism>
<evidence type="ECO:0000313" key="2">
    <source>
        <dbReference type="EMBL" id="MTI25235.1"/>
    </source>
</evidence>
<comment type="caution">
    <text evidence="2">The sequence shown here is derived from an EMBL/GenBank/DDBJ whole genome shotgun (WGS) entry which is preliminary data.</text>
</comment>
<dbReference type="SUPFAM" id="SSF53597">
    <property type="entry name" value="Dihydrofolate reductase-like"/>
    <property type="match status" value="1"/>
</dbReference>
<proteinExistence type="predicted"/>
<dbReference type="EMBL" id="SMLW01000496">
    <property type="protein sequence ID" value="MTI25235.1"/>
    <property type="molecule type" value="Genomic_DNA"/>
</dbReference>
<dbReference type="InterPro" id="IPR050765">
    <property type="entry name" value="Riboflavin_Biosynth_HTPR"/>
</dbReference>
<accession>A0ABW9RQ71</accession>
<reference evidence="2 3" key="1">
    <citation type="submission" date="2019-02" db="EMBL/GenBank/DDBJ databases">
        <authorList>
            <person name="Goldberg S.R."/>
            <person name="Haltli B.A."/>
            <person name="Correa H."/>
            <person name="Russell K.G."/>
        </authorList>
    </citation>
    <scope>NUCLEOTIDE SEQUENCE [LARGE SCALE GENOMIC DNA]</scope>
    <source>
        <strain evidence="2 3">JCM 16186</strain>
    </source>
</reference>
<evidence type="ECO:0000313" key="3">
    <source>
        <dbReference type="Proteomes" id="UP000798808"/>
    </source>
</evidence>
<keyword evidence="3" id="KW-1185">Reference proteome</keyword>
<dbReference type="PANTHER" id="PTHR38011:SF11">
    <property type="entry name" value="2,5-DIAMINO-6-RIBOSYLAMINO-4(3H)-PYRIMIDINONE 5'-PHOSPHATE REDUCTASE"/>
    <property type="match status" value="1"/>
</dbReference>
<dbReference type="Gene3D" id="3.40.430.10">
    <property type="entry name" value="Dihydrofolate Reductase, subunit A"/>
    <property type="match status" value="1"/>
</dbReference>
<evidence type="ECO:0000259" key="1">
    <source>
        <dbReference type="Pfam" id="PF01872"/>
    </source>
</evidence>